<dbReference type="HOGENOM" id="CLU_008492_1_1_1"/>
<evidence type="ECO:0000256" key="9">
    <source>
        <dbReference type="ARBA" id="ARBA00022691"/>
    </source>
</evidence>
<dbReference type="SMART" id="SM00570">
    <property type="entry name" value="AWS"/>
    <property type="match status" value="1"/>
</dbReference>
<dbReference type="InterPro" id="IPR044437">
    <property type="entry name" value="SETD2/Set2_SET"/>
</dbReference>
<accession>A0A0C2YUA7</accession>
<feature type="domain" description="SET" evidence="16">
    <location>
        <begin position="167"/>
        <end position="284"/>
    </location>
</feature>
<keyword evidence="8" id="KW-0808">Transferase</keyword>
<evidence type="ECO:0000256" key="10">
    <source>
        <dbReference type="ARBA" id="ARBA00023015"/>
    </source>
</evidence>
<dbReference type="InterPro" id="IPR013257">
    <property type="entry name" value="SRI"/>
</dbReference>
<sequence length="827" mass="92569">MSKSRSHSQSPPVASAIKLEDVEQEGVKPEDQDVKLTPDTSAAVKPEPSPPPKREPSESSTPVPNIKLKRSGAQLIGDLPLAEQQARATFTEIADNHYQYSTLGRSREALEGMTCDCQYEPGAGHPSDACGHGSDCINRLTQVECLPEDCRCRSYCQNQRFQRKEYATVEIVLTEKKGYGLRAGTVIPKDTFIYEYVGDVVSHPSFMKRMREYAEEGIEHFYFMMLQKDEYIDATKRGGIGRFANHSCSPNCYVAKWTIGNHVRMGIFAKRSIQKDEEITFNYNVDRYGHDAQPCYCGEPNCVGFLGGKTQTDIAAMDDLYLDALGISDEVEKFGLKGSKKKKSKKLDEDYLPEVKPLAEKDVPKVVQAMRQTQSRKVLLKLLTRIRLTDNEAVMRQIMRLRGFSLMNNILSDYTQDIEISIAVLEAMTKWPLIQRNKVEDSKIRVPVQVCTESDNETMKLLATKVLLEYWESLEVAYRIPKRLKANGEEETFDQPTVIVIDSHDDNRPLKKTRWEGDDLQFKPKMLISEFKPKASVSVVRQPVEFSSPSVPYTAADKRKEVAAVIAAATAAAEAEAARTAAIFATTVATVSPIPDAEQKKEPKPPRKHQTKEEKEANKEKRLLKLIGSVVVKCMSKYAKQLDHDQFKKNAKEASLTHVIAEKEKKLSSYKEGKLDSLSDEKTAKIKKFAKEYIAKVLRKVEKSKRKPSSSGYSHNHSDTPPTINADLPGADDDGKEVEMSMSVEQAMDLGSDDDACMDEPEMQHSSDEAGPSPMEGVSERPPDSVTPVTPPDHTPLLDPRLRHRPDESGWDPDAPTALKDLNGIHV</sequence>
<dbReference type="EMBL" id="KN822185">
    <property type="protein sequence ID" value="KIM53243.1"/>
    <property type="molecule type" value="Genomic_DNA"/>
</dbReference>
<evidence type="ECO:0000256" key="4">
    <source>
        <dbReference type="ARBA" id="ARBA00018028"/>
    </source>
</evidence>
<feature type="compositionally biased region" description="Basic and acidic residues" evidence="15">
    <location>
        <begin position="18"/>
        <end position="36"/>
    </location>
</feature>
<dbReference type="PROSITE" id="PS50280">
    <property type="entry name" value="SET"/>
    <property type="match status" value="1"/>
</dbReference>
<evidence type="ECO:0000256" key="2">
    <source>
        <dbReference type="ARBA" id="ARBA00004286"/>
    </source>
</evidence>
<evidence type="ECO:0000256" key="1">
    <source>
        <dbReference type="ARBA" id="ARBA00004123"/>
    </source>
</evidence>
<dbReference type="STRING" id="1036808.A0A0C2YUA7"/>
<feature type="compositionally biased region" description="Acidic residues" evidence="15">
    <location>
        <begin position="751"/>
        <end position="761"/>
    </location>
</feature>
<keyword evidence="11" id="KW-0804">Transcription</keyword>
<evidence type="ECO:0000259" key="17">
    <source>
        <dbReference type="PROSITE" id="PS50868"/>
    </source>
</evidence>
<reference evidence="20" key="2">
    <citation type="submission" date="2015-01" db="EMBL/GenBank/DDBJ databases">
        <title>Evolutionary Origins and Diversification of the Mycorrhizal Mutualists.</title>
        <authorList>
            <consortium name="DOE Joint Genome Institute"/>
            <consortium name="Mycorrhizal Genomics Consortium"/>
            <person name="Kohler A."/>
            <person name="Kuo A."/>
            <person name="Nagy L.G."/>
            <person name="Floudas D."/>
            <person name="Copeland A."/>
            <person name="Barry K.W."/>
            <person name="Cichocki N."/>
            <person name="Veneault-Fourrey C."/>
            <person name="LaButti K."/>
            <person name="Lindquist E.A."/>
            <person name="Lipzen A."/>
            <person name="Lundell T."/>
            <person name="Morin E."/>
            <person name="Murat C."/>
            <person name="Riley R."/>
            <person name="Ohm R."/>
            <person name="Sun H."/>
            <person name="Tunlid A."/>
            <person name="Henrissat B."/>
            <person name="Grigoriev I.V."/>
            <person name="Hibbett D.S."/>
            <person name="Martin F."/>
        </authorList>
    </citation>
    <scope>NUCLEOTIDE SEQUENCE [LARGE SCALE GENOMIC DNA]</scope>
    <source>
        <strain evidence="20">Foug A</strain>
    </source>
</reference>
<dbReference type="GO" id="GO:0006355">
    <property type="term" value="P:regulation of DNA-templated transcription"/>
    <property type="evidence" value="ECO:0007669"/>
    <property type="project" value="InterPro"/>
</dbReference>
<keyword evidence="10" id="KW-0805">Transcription regulation</keyword>
<dbReference type="Gene3D" id="2.170.270.10">
    <property type="entry name" value="SET domain"/>
    <property type="match status" value="1"/>
</dbReference>
<feature type="region of interest" description="Disordered" evidence="15">
    <location>
        <begin position="594"/>
        <end position="619"/>
    </location>
</feature>
<dbReference type="GO" id="GO:0140955">
    <property type="term" value="F:histone H3K36 trimethyltransferase activity"/>
    <property type="evidence" value="ECO:0007669"/>
    <property type="project" value="UniProtKB-EC"/>
</dbReference>
<feature type="region of interest" description="Disordered" evidence="15">
    <location>
        <begin position="1"/>
        <end position="66"/>
    </location>
</feature>
<protein>
    <recommendedName>
        <fullName evidence="4">Histone-lysine N-methyltransferase, H3 lysine-36 specific</fullName>
        <ecNumber evidence="3">2.1.1.359</ecNumber>
    </recommendedName>
    <alternativeName>
        <fullName evidence="13">SET domain-containing protein 2</fullName>
    </alternativeName>
</protein>
<evidence type="ECO:0000256" key="12">
    <source>
        <dbReference type="ARBA" id="ARBA00023242"/>
    </source>
</evidence>
<evidence type="ECO:0000256" key="15">
    <source>
        <dbReference type="SAM" id="MobiDB-lite"/>
    </source>
</evidence>
<comment type="subcellular location">
    <subcellularLocation>
        <location evidence="2">Chromosome</location>
    </subcellularLocation>
    <subcellularLocation>
        <location evidence="1">Nucleus</location>
    </subcellularLocation>
</comment>
<keyword evidence="9" id="KW-0949">S-adenosyl-L-methionine</keyword>
<keyword evidence="20" id="KW-1185">Reference proteome</keyword>
<feature type="region of interest" description="Disordered" evidence="15">
    <location>
        <begin position="701"/>
        <end position="827"/>
    </location>
</feature>
<feature type="compositionally biased region" description="Basic and acidic residues" evidence="15">
    <location>
        <begin position="597"/>
        <end position="619"/>
    </location>
</feature>
<dbReference type="PANTHER" id="PTHR22884">
    <property type="entry name" value="SET DOMAIN PROTEINS"/>
    <property type="match status" value="1"/>
</dbReference>
<dbReference type="SMART" id="SM00317">
    <property type="entry name" value="SET"/>
    <property type="match status" value="1"/>
</dbReference>
<dbReference type="EC" id="2.1.1.359" evidence="3"/>
<dbReference type="Proteomes" id="UP000053989">
    <property type="component" value="Unassembled WGS sequence"/>
</dbReference>
<evidence type="ECO:0000313" key="20">
    <source>
        <dbReference type="Proteomes" id="UP000053989"/>
    </source>
</evidence>
<evidence type="ECO:0000259" key="18">
    <source>
        <dbReference type="PROSITE" id="PS51215"/>
    </source>
</evidence>
<dbReference type="PROSITE" id="PS51215">
    <property type="entry name" value="AWS"/>
    <property type="match status" value="1"/>
</dbReference>
<keyword evidence="5" id="KW-0158">Chromosome</keyword>
<dbReference type="OrthoDB" id="422362at2759"/>
<proteinExistence type="predicted"/>
<dbReference type="AlphaFoldDB" id="A0A0C2YUA7"/>
<evidence type="ECO:0000256" key="5">
    <source>
        <dbReference type="ARBA" id="ARBA00022454"/>
    </source>
</evidence>
<dbReference type="Pfam" id="PF00856">
    <property type="entry name" value="SET"/>
    <property type="match status" value="1"/>
</dbReference>
<feature type="domain" description="AWS" evidence="18">
    <location>
        <begin position="110"/>
        <end position="165"/>
    </location>
</feature>
<dbReference type="InterPro" id="IPR025788">
    <property type="entry name" value="Set2_fungi"/>
</dbReference>
<dbReference type="InterPro" id="IPR046341">
    <property type="entry name" value="SET_dom_sf"/>
</dbReference>
<dbReference type="SMART" id="SM00508">
    <property type="entry name" value="PostSET"/>
    <property type="match status" value="1"/>
</dbReference>
<evidence type="ECO:0000256" key="14">
    <source>
        <dbReference type="ARBA" id="ARBA00047545"/>
    </source>
</evidence>
<reference evidence="19 20" key="1">
    <citation type="submission" date="2014-04" db="EMBL/GenBank/DDBJ databases">
        <authorList>
            <consortium name="DOE Joint Genome Institute"/>
            <person name="Kuo A."/>
            <person name="Kohler A."/>
            <person name="Nagy L.G."/>
            <person name="Floudas D."/>
            <person name="Copeland A."/>
            <person name="Barry K.W."/>
            <person name="Cichocki N."/>
            <person name="Veneault-Fourrey C."/>
            <person name="LaButti K."/>
            <person name="Lindquist E.A."/>
            <person name="Lipzen A."/>
            <person name="Lundell T."/>
            <person name="Morin E."/>
            <person name="Murat C."/>
            <person name="Sun H."/>
            <person name="Tunlid A."/>
            <person name="Henrissat B."/>
            <person name="Grigoriev I.V."/>
            <person name="Hibbett D.S."/>
            <person name="Martin F."/>
            <person name="Nordberg H.P."/>
            <person name="Cantor M.N."/>
            <person name="Hua S.X."/>
        </authorList>
    </citation>
    <scope>NUCLEOTIDE SEQUENCE [LARGE SCALE GENOMIC DNA]</scope>
    <source>
        <strain evidence="19 20">Foug A</strain>
    </source>
</reference>
<dbReference type="Pfam" id="PF17907">
    <property type="entry name" value="AWS"/>
    <property type="match status" value="1"/>
</dbReference>
<dbReference type="GO" id="GO:0005634">
    <property type="term" value="C:nucleus"/>
    <property type="evidence" value="ECO:0007669"/>
    <property type="project" value="UniProtKB-SubCell"/>
</dbReference>
<keyword evidence="12" id="KW-0539">Nucleus</keyword>
<name>A0A0C2YUA7_9AGAM</name>
<keyword evidence="6" id="KW-0678">Repressor</keyword>
<evidence type="ECO:0000256" key="6">
    <source>
        <dbReference type="ARBA" id="ARBA00022491"/>
    </source>
</evidence>
<dbReference type="InterPro" id="IPR050777">
    <property type="entry name" value="SET2_Histone-Lys_MeTrsfase"/>
</dbReference>
<dbReference type="CDD" id="cd19172">
    <property type="entry name" value="SET_SETD2"/>
    <property type="match status" value="1"/>
</dbReference>
<organism evidence="19 20">
    <name type="scientific">Scleroderma citrinum Foug A</name>
    <dbReference type="NCBI Taxonomy" id="1036808"/>
    <lineage>
        <taxon>Eukaryota</taxon>
        <taxon>Fungi</taxon>
        <taxon>Dikarya</taxon>
        <taxon>Basidiomycota</taxon>
        <taxon>Agaricomycotina</taxon>
        <taxon>Agaricomycetes</taxon>
        <taxon>Agaricomycetidae</taxon>
        <taxon>Boletales</taxon>
        <taxon>Sclerodermatineae</taxon>
        <taxon>Sclerodermataceae</taxon>
        <taxon>Scleroderma</taxon>
    </lineage>
</organism>
<dbReference type="SUPFAM" id="SSF82199">
    <property type="entry name" value="SET domain"/>
    <property type="match status" value="1"/>
</dbReference>
<feature type="domain" description="Post-SET" evidence="17">
    <location>
        <begin position="291"/>
        <end position="307"/>
    </location>
</feature>
<keyword evidence="7" id="KW-0489">Methyltransferase</keyword>
<dbReference type="Pfam" id="PF08236">
    <property type="entry name" value="SRI"/>
    <property type="match status" value="1"/>
</dbReference>
<dbReference type="PROSITE" id="PS51568">
    <property type="entry name" value="SAM_MT43_SET2_1"/>
    <property type="match status" value="1"/>
</dbReference>
<dbReference type="InterPro" id="IPR038190">
    <property type="entry name" value="SRI_sf"/>
</dbReference>
<dbReference type="InterPro" id="IPR003616">
    <property type="entry name" value="Post-SET_dom"/>
</dbReference>
<dbReference type="InterPro" id="IPR001214">
    <property type="entry name" value="SET_dom"/>
</dbReference>
<dbReference type="PROSITE" id="PS50868">
    <property type="entry name" value="POST_SET"/>
    <property type="match status" value="1"/>
</dbReference>
<evidence type="ECO:0000256" key="11">
    <source>
        <dbReference type="ARBA" id="ARBA00023163"/>
    </source>
</evidence>
<dbReference type="GO" id="GO:0005694">
    <property type="term" value="C:chromosome"/>
    <property type="evidence" value="ECO:0007669"/>
    <property type="project" value="UniProtKB-SubCell"/>
</dbReference>
<evidence type="ECO:0000259" key="16">
    <source>
        <dbReference type="PROSITE" id="PS50280"/>
    </source>
</evidence>
<feature type="compositionally biased region" description="Polar residues" evidence="15">
    <location>
        <begin position="709"/>
        <end position="723"/>
    </location>
</feature>
<gene>
    <name evidence="19" type="ORF">SCLCIDRAFT_32003</name>
</gene>
<dbReference type="GO" id="GO:0032259">
    <property type="term" value="P:methylation"/>
    <property type="evidence" value="ECO:0007669"/>
    <property type="project" value="UniProtKB-KW"/>
</dbReference>
<evidence type="ECO:0000256" key="8">
    <source>
        <dbReference type="ARBA" id="ARBA00022679"/>
    </source>
</evidence>
<evidence type="ECO:0000313" key="19">
    <source>
        <dbReference type="EMBL" id="KIM53243.1"/>
    </source>
</evidence>
<dbReference type="Gene3D" id="1.10.1740.100">
    <property type="entry name" value="Set2, Rpb1 interacting domain"/>
    <property type="match status" value="1"/>
</dbReference>
<evidence type="ECO:0000256" key="7">
    <source>
        <dbReference type="ARBA" id="ARBA00022603"/>
    </source>
</evidence>
<comment type="catalytic activity">
    <reaction evidence="14">
        <text>L-lysyl(36)-[histone H3] + 3 S-adenosyl-L-methionine = N(6),N(6),N(6)-trimethyl-L-lysyl(36)-[histone H3] + 3 S-adenosyl-L-homocysteine + 3 H(+)</text>
        <dbReference type="Rhea" id="RHEA:60324"/>
        <dbReference type="Rhea" id="RHEA-COMP:9785"/>
        <dbReference type="Rhea" id="RHEA-COMP:15536"/>
        <dbReference type="ChEBI" id="CHEBI:15378"/>
        <dbReference type="ChEBI" id="CHEBI:29969"/>
        <dbReference type="ChEBI" id="CHEBI:57856"/>
        <dbReference type="ChEBI" id="CHEBI:59789"/>
        <dbReference type="ChEBI" id="CHEBI:61961"/>
        <dbReference type="EC" id="2.1.1.359"/>
    </reaction>
</comment>
<evidence type="ECO:0000256" key="13">
    <source>
        <dbReference type="ARBA" id="ARBA00030091"/>
    </source>
</evidence>
<evidence type="ECO:0000256" key="3">
    <source>
        <dbReference type="ARBA" id="ARBA00012178"/>
    </source>
</evidence>
<dbReference type="InParanoid" id="A0A0C2YUA7"/>
<dbReference type="InterPro" id="IPR006560">
    <property type="entry name" value="AWS_dom"/>
</dbReference>